<organism evidence="1 2">
    <name type="scientific">Populus alba</name>
    <name type="common">White poplar</name>
    <dbReference type="NCBI Taxonomy" id="43335"/>
    <lineage>
        <taxon>Eukaryota</taxon>
        <taxon>Viridiplantae</taxon>
        <taxon>Streptophyta</taxon>
        <taxon>Embryophyta</taxon>
        <taxon>Tracheophyta</taxon>
        <taxon>Spermatophyta</taxon>
        <taxon>Magnoliopsida</taxon>
        <taxon>eudicotyledons</taxon>
        <taxon>Gunneridae</taxon>
        <taxon>Pentapetalae</taxon>
        <taxon>rosids</taxon>
        <taxon>fabids</taxon>
        <taxon>Malpighiales</taxon>
        <taxon>Salicaceae</taxon>
        <taxon>Saliceae</taxon>
        <taxon>Populus</taxon>
    </lineage>
</organism>
<evidence type="ECO:0000313" key="1">
    <source>
        <dbReference type="EMBL" id="KAL3576398.1"/>
    </source>
</evidence>
<evidence type="ECO:0000313" key="2">
    <source>
        <dbReference type="Proteomes" id="UP000309997"/>
    </source>
</evidence>
<reference evidence="1 2" key="1">
    <citation type="journal article" date="2024" name="Plant Biotechnol. J.">
        <title>Genome and CRISPR/Cas9 system of a widespread forest tree (Populus alba) in the world.</title>
        <authorList>
            <person name="Liu Y.J."/>
            <person name="Jiang P.F."/>
            <person name="Han X.M."/>
            <person name="Li X.Y."/>
            <person name="Wang H.M."/>
            <person name="Wang Y.J."/>
            <person name="Wang X.X."/>
            <person name="Zeng Q.Y."/>
        </authorList>
    </citation>
    <scope>NUCLEOTIDE SEQUENCE [LARGE SCALE GENOMIC DNA]</scope>
    <source>
        <strain evidence="2">cv. PAL-ZL1</strain>
    </source>
</reference>
<proteinExistence type="predicted"/>
<gene>
    <name evidence="1" type="ORF">D5086_021681</name>
</gene>
<protein>
    <submittedName>
        <fullName evidence="1">Uncharacterized protein</fullName>
    </submittedName>
</protein>
<comment type="caution">
    <text evidence="1">The sequence shown here is derived from an EMBL/GenBank/DDBJ whole genome shotgun (WGS) entry which is preliminary data.</text>
</comment>
<accession>A0ACC4BCX7</accession>
<sequence>MDNSIGNGKGKSVLQEQYLDPKQTEANVMAEGCEITRGGRKSNKHHRSHSRSLSKGDDAWRRTGTKKRTCAKGQNRDMQRSPTTIQLPPSLDPYRRDKAFSDSTESRHSSNAHLVGSGSLSSHLGAENPSPDVSASSSLPPDSGCGLFPDADSYSSIRSSRVPTSAGVAALHSSADARAAPGNPRRATTGCPLSIPPAEIATVEQQQAYSGRSHGEPSLDPMCVEIAVVMNRRTAASGRKRTKFTEAGPVDPVSPPTGAMPCATPNIVHVTDDPLPNVATNVEPPRRQYLTRSRGVVTTNTGQQARQDRVGSSSTKSSPMADSRLQGNNDDSTASSSL</sequence>
<dbReference type="Proteomes" id="UP000309997">
    <property type="component" value="Unassembled WGS sequence"/>
</dbReference>
<dbReference type="EMBL" id="RCHU02000011">
    <property type="protein sequence ID" value="KAL3576398.1"/>
    <property type="molecule type" value="Genomic_DNA"/>
</dbReference>
<name>A0ACC4BCX7_POPAL</name>
<keyword evidence="2" id="KW-1185">Reference proteome</keyword>